<dbReference type="EMBL" id="JABEBT010000020">
    <property type="protein sequence ID" value="KAF7637374.1"/>
    <property type="molecule type" value="Genomic_DNA"/>
</dbReference>
<keyword evidence="3" id="KW-0413">Isomerase</keyword>
<sequence>MTSPSTCCKFNISLERDTIFIAGRYCKYSRNLPQSAWGSSDGENEQNGESVGERISDVFVKHFGATSSRFTPSGREDVDVRMLGKGRPFVVQLLNARKNLNDNPNILNELANQINSDLRKEVFVNSLAQKKEKSIRLFYLKDVHCLTAKEQFFWMKAQQLDSFHFILRLQTQAGTYVKEFVHSDFGRTCPSLAELMNLKLGILDILKLDVLSVELEWPPT</sequence>
<comment type="caution">
    <text evidence="5">The sequence shown here is derived from an EMBL/GenBank/DDBJ whole genome shotgun (WGS) entry which is preliminary data.</text>
</comment>
<dbReference type="FunFam" id="3.30.70.2510:FF:000001">
    <property type="entry name" value="tRNA pseudouridine synthase Pus10"/>
    <property type="match status" value="1"/>
</dbReference>
<evidence type="ECO:0000313" key="6">
    <source>
        <dbReference type="Proteomes" id="UP000605970"/>
    </source>
</evidence>
<dbReference type="Gene3D" id="3.30.70.2510">
    <property type="match status" value="1"/>
</dbReference>
<keyword evidence="6" id="KW-1185">Reference proteome</keyword>
<dbReference type="GO" id="GO:0160148">
    <property type="term" value="F:tRNA pseudouridine(55) synthase activity"/>
    <property type="evidence" value="ECO:0007669"/>
    <property type="project" value="UniProtKB-EC"/>
</dbReference>
<dbReference type="Proteomes" id="UP000605970">
    <property type="component" value="Unassembled WGS sequence"/>
</dbReference>
<gene>
    <name evidence="5" type="ORF">Mgra_00003119</name>
</gene>
<evidence type="ECO:0000256" key="3">
    <source>
        <dbReference type="ARBA" id="ARBA00023235"/>
    </source>
</evidence>
<keyword evidence="2" id="KW-0819">tRNA processing</keyword>
<reference evidence="5" key="1">
    <citation type="journal article" date="2020" name="Ecol. Evol.">
        <title>Genome structure and content of the rice root-knot nematode (Meloidogyne graminicola).</title>
        <authorList>
            <person name="Phan N.T."/>
            <person name="Danchin E.G.J."/>
            <person name="Klopp C."/>
            <person name="Perfus-Barbeoch L."/>
            <person name="Kozlowski D.K."/>
            <person name="Koutsovoulos G.D."/>
            <person name="Lopez-Roques C."/>
            <person name="Bouchez O."/>
            <person name="Zahm M."/>
            <person name="Besnard G."/>
            <person name="Bellafiore S."/>
        </authorList>
    </citation>
    <scope>NUCLEOTIDE SEQUENCE</scope>
    <source>
        <strain evidence="5">VN-18</strain>
    </source>
</reference>
<evidence type="ECO:0000256" key="1">
    <source>
        <dbReference type="ARBA" id="ARBA00012787"/>
    </source>
</evidence>
<dbReference type="GO" id="GO:0031119">
    <property type="term" value="P:tRNA pseudouridine synthesis"/>
    <property type="evidence" value="ECO:0007669"/>
    <property type="project" value="TreeGrafter"/>
</dbReference>
<dbReference type="AlphaFoldDB" id="A0A8S9ZWD3"/>
<dbReference type="PANTHER" id="PTHR21568">
    <property type="entry name" value="TRNA PSEUDOURIDINE SYNTHASE PUS10"/>
    <property type="match status" value="1"/>
</dbReference>
<protein>
    <recommendedName>
        <fullName evidence="1">tRNA pseudouridine(55) synthase</fullName>
        <ecNumber evidence="1">5.4.99.25</ecNumber>
    </recommendedName>
</protein>
<evidence type="ECO:0000259" key="4">
    <source>
        <dbReference type="Pfam" id="PF21238"/>
    </source>
</evidence>
<evidence type="ECO:0000313" key="5">
    <source>
        <dbReference type="EMBL" id="KAF7637374.1"/>
    </source>
</evidence>
<feature type="domain" description="Pus10-like C-terminal" evidence="4">
    <location>
        <begin position="20"/>
        <end position="137"/>
    </location>
</feature>
<proteinExistence type="predicted"/>
<dbReference type="InterPro" id="IPR048741">
    <property type="entry name" value="Pus10-like_C"/>
</dbReference>
<name>A0A8S9ZWD3_9BILA</name>
<dbReference type="EC" id="5.4.99.25" evidence="1"/>
<organism evidence="5 6">
    <name type="scientific">Meloidogyne graminicola</name>
    <dbReference type="NCBI Taxonomy" id="189291"/>
    <lineage>
        <taxon>Eukaryota</taxon>
        <taxon>Metazoa</taxon>
        <taxon>Ecdysozoa</taxon>
        <taxon>Nematoda</taxon>
        <taxon>Chromadorea</taxon>
        <taxon>Rhabditida</taxon>
        <taxon>Tylenchina</taxon>
        <taxon>Tylenchomorpha</taxon>
        <taxon>Tylenchoidea</taxon>
        <taxon>Meloidogynidae</taxon>
        <taxon>Meloidogyninae</taxon>
        <taxon>Meloidogyne</taxon>
    </lineage>
</organism>
<dbReference type="PANTHER" id="PTHR21568:SF0">
    <property type="entry name" value="TRNA PSEUDOURIDINE SYNTHASE PUS10"/>
    <property type="match status" value="1"/>
</dbReference>
<dbReference type="Pfam" id="PF21238">
    <property type="entry name" value="Pus10_C"/>
    <property type="match status" value="2"/>
</dbReference>
<feature type="domain" description="Pus10-like C-terminal" evidence="4">
    <location>
        <begin position="149"/>
        <end position="214"/>
    </location>
</feature>
<dbReference type="InterPro" id="IPR039894">
    <property type="entry name" value="Pus10-like"/>
</dbReference>
<evidence type="ECO:0000256" key="2">
    <source>
        <dbReference type="ARBA" id="ARBA00022694"/>
    </source>
</evidence>
<dbReference type="OrthoDB" id="5859947at2759"/>
<accession>A0A8S9ZWD3</accession>